<evidence type="ECO:0000256" key="10">
    <source>
        <dbReference type="SAM" id="Phobius"/>
    </source>
</evidence>
<dbReference type="OrthoDB" id="9770415at2"/>
<dbReference type="InterPro" id="IPR003439">
    <property type="entry name" value="ABC_transporter-like_ATP-bd"/>
</dbReference>
<dbReference type="Pfam" id="PF00664">
    <property type="entry name" value="ABC_membrane"/>
    <property type="match status" value="1"/>
</dbReference>
<dbReference type="Pfam" id="PF00005">
    <property type="entry name" value="ABC_tran"/>
    <property type="match status" value="1"/>
</dbReference>
<dbReference type="EMBL" id="QXQB01000006">
    <property type="protein sequence ID" value="RJX37234.1"/>
    <property type="molecule type" value="Genomic_DNA"/>
</dbReference>
<evidence type="ECO:0000256" key="3">
    <source>
        <dbReference type="ARBA" id="ARBA00022475"/>
    </source>
</evidence>
<dbReference type="InterPro" id="IPR039421">
    <property type="entry name" value="Type_1_exporter"/>
</dbReference>
<dbReference type="Gene3D" id="1.20.1560.10">
    <property type="entry name" value="ABC transporter type 1, transmembrane domain"/>
    <property type="match status" value="1"/>
</dbReference>
<evidence type="ECO:0000313" key="13">
    <source>
        <dbReference type="EMBL" id="RJX37234.1"/>
    </source>
</evidence>
<dbReference type="RefSeq" id="WP_120113788.1">
    <property type="nucleotide sequence ID" value="NZ_QXQB01000006.1"/>
</dbReference>
<dbReference type="SMART" id="SM00382">
    <property type="entry name" value="AAA"/>
    <property type="match status" value="1"/>
</dbReference>
<dbReference type="GO" id="GO:0034040">
    <property type="term" value="F:ATPase-coupled lipid transmembrane transporter activity"/>
    <property type="evidence" value="ECO:0007669"/>
    <property type="project" value="TreeGrafter"/>
</dbReference>
<dbReference type="InterPro" id="IPR036640">
    <property type="entry name" value="ABC1_TM_sf"/>
</dbReference>
<keyword evidence="6" id="KW-0378">Hydrolase</keyword>
<evidence type="ECO:0000259" key="11">
    <source>
        <dbReference type="PROSITE" id="PS50893"/>
    </source>
</evidence>
<dbReference type="FunFam" id="3.40.50.300:FF:000299">
    <property type="entry name" value="ABC transporter ATP-binding protein/permease"/>
    <property type="match status" value="1"/>
</dbReference>
<dbReference type="PANTHER" id="PTHR24221:SF654">
    <property type="entry name" value="ATP-BINDING CASSETTE SUB-FAMILY B MEMBER 6"/>
    <property type="match status" value="1"/>
</dbReference>
<feature type="domain" description="ABC transporter" evidence="11">
    <location>
        <begin position="356"/>
        <end position="593"/>
    </location>
</feature>
<evidence type="ECO:0000256" key="1">
    <source>
        <dbReference type="ARBA" id="ARBA00004651"/>
    </source>
</evidence>
<dbReference type="PROSITE" id="PS50929">
    <property type="entry name" value="ABC_TM1F"/>
    <property type="match status" value="1"/>
</dbReference>
<dbReference type="PANTHER" id="PTHR24221">
    <property type="entry name" value="ATP-BINDING CASSETTE SUB-FAMILY B"/>
    <property type="match status" value="1"/>
</dbReference>
<proteinExistence type="predicted"/>
<dbReference type="PROSITE" id="PS00211">
    <property type="entry name" value="ABC_TRANSPORTER_1"/>
    <property type="match status" value="1"/>
</dbReference>
<comment type="caution">
    <text evidence="13">The sequence shown here is derived from an EMBL/GenBank/DDBJ whole genome shotgun (WGS) entry which is preliminary data.</text>
</comment>
<evidence type="ECO:0000259" key="12">
    <source>
        <dbReference type="PROSITE" id="PS50929"/>
    </source>
</evidence>
<keyword evidence="6" id="KW-0788">Thiol protease</keyword>
<dbReference type="InterPro" id="IPR011527">
    <property type="entry name" value="ABC1_TM_dom"/>
</dbReference>
<keyword evidence="9 10" id="KW-0472">Membrane</keyword>
<organism evidence="13 14">
    <name type="scientific">Paenibacillus pinisoli</name>
    <dbReference type="NCBI Taxonomy" id="1276110"/>
    <lineage>
        <taxon>Bacteria</taxon>
        <taxon>Bacillati</taxon>
        <taxon>Bacillota</taxon>
        <taxon>Bacilli</taxon>
        <taxon>Bacillales</taxon>
        <taxon>Paenibacillaceae</taxon>
        <taxon>Paenibacillus</taxon>
    </lineage>
</organism>
<feature type="transmembrane region" description="Helical" evidence="10">
    <location>
        <begin position="153"/>
        <end position="172"/>
    </location>
</feature>
<keyword evidence="6" id="KW-0645">Protease</keyword>
<feature type="transmembrane region" description="Helical" evidence="10">
    <location>
        <begin position="264"/>
        <end position="282"/>
    </location>
</feature>
<evidence type="ECO:0000256" key="2">
    <source>
        <dbReference type="ARBA" id="ARBA00022448"/>
    </source>
</evidence>
<evidence type="ECO:0000256" key="4">
    <source>
        <dbReference type="ARBA" id="ARBA00022692"/>
    </source>
</evidence>
<protein>
    <submittedName>
        <fullName evidence="13">ABC transporter ATP-binding protein</fullName>
    </submittedName>
</protein>
<dbReference type="GO" id="GO:0008234">
    <property type="term" value="F:cysteine-type peptidase activity"/>
    <property type="evidence" value="ECO:0007669"/>
    <property type="project" value="UniProtKB-KW"/>
</dbReference>
<evidence type="ECO:0000256" key="5">
    <source>
        <dbReference type="ARBA" id="ARBA00022741"/>
    </source>
</evidence>
<dbReference type="SUPFAM" id="SSF90123">
    <property type="entry name" value="ABC transporter transmembrane region"/>
    <property type="match status" value="1"/>
</dbReference>
<keyword evidence="2" id="KW-0813">Transport</keyword>
<feature type="domain" description="ABC transmembrane type-1" evidence="12">
    <location>
        <begin position="59"/>
        <end position="318"/>
    </location>
</feature>
<reference evidence="13 14" key="1">
    <citation type="submission" date="2018-09" db="EMBL/GenBank/DDBJ databases">
        <title>Paenibacillus aracenensis nov. sp. isolated from a cave in southern Spain.</title>
        <authorList>
            <person name="Jurado V."/>
            <person name="Gutierrez-Patricio S."/>
            <person name="Gonzalez-Pimentel J.L."/>
            <person name="Miller A.Z."/>
            <person name="Laiz L."/>
            <person name="Saiz-Jimenez C."/>
        </authorList>
    </citation>
    <scope>NUCLEOTIDE SEQUENCE [LARGE SCALE GENOMIC DNA]</scope>
    <source>
        <strain evidence="13 14">JCM 19203</strain>
    </source>
</reference>
<evidence type="ECO:0000256" key="7">
    <source>
        <dbReference type="ARBA" id="ARBA00022840"/>
    </source>
</evidence>
<keyword evidence="7 13" id="KW-0067">ATP-binding</keyword>
<dbReference type="GO" id="GO:0005524">
    <property type="term" value="F:ATP binding"/>
    <property type="evidence" value="ECO:0007669"/>
    <property type="project" value="UniProtKB-KW"/>
</dbReference>
<sequence>MRAIVYFMKDMLRFAGSKLVFNFAGMLAIGMMQSAGILLIVPLLGLTGLIELKGDDFGYLAGLLDWFGHIPFMQSLAGILALYVLIIIGQSFIGRHQAIVDKRIQQGYLRKLREDTYSSLLRADWAFYLRNRNADLVKMLTIEIAQVKKGIGLSLDFISALIFAAVKIGLAIALSPKITIAVLLSGGILLLFSRYFTRKAKQFGQDNLELSKIYQAGVTDHLSGMKDIKSNTLERVHVHWMNVLLRKVEHNAIAYTKMKTNSQFIYSAASAVLLAVFVYVLVSLFQSQPAQLLLIIVIFSRLWPVVSSMQSSLESVAALIPSLEALIKLQQECAESQELMNGRFAGGRTLELRHGLELRGVSFRYRQEGDRPYALNNIHMHIPAGQMTAIAGPSGAGKSTLVDMLLGLHKPERGEVLVDGSPLAEHNLLPLRRAVSYVSQDPFLFHASLRDNLMLMNESATEEELWEALDLAAAGDLARGLPERLDTIIGDRGVRLSGGERQRIVLARALLRKPAILILDEATSALDTVTERRVKETLDSLKGSMTIIVIAHRLSTIQHADQVIVLDHGEIVQRGGYDDLAVDGKRLFGRMVGHSTG</sequence>
<feature type="transmembrane region" description="Helical" evidence="10">
    <location>
        <begin position="178"/>
        <end position="196"/>
    </location>
</feature>
<feature type="transmembrane region" description="Helical" evidence="10">
    <location>
        <begin position="20"/>
        <end position="50"/>
    </location>
</feature>
<evidence type="ECO:0000256" key="9">
    <source>
        <dbReference type="ARBA" id="ARBA00023136"/>
    </source>
</evidence>
<dbReference type="GO" id="GO:0005886">
    <property type="term" value="C:plasma membrane"/>
    <property type="evidence" value="ECO:0007669"/>
    <property type="project" value="UniProtKB-SubCell"/>
</dbReference>
<keyword evidence="5" id="KW-0547">Nucleotide-binding</keyword>
<dbReference type="InterPro" id="IPR017871">
    <property type="entry name" value="ABC_transporter-like_CS"/>
</dbReference>
<dbReference type="AlphaFoldDB" id="A0A3A6PTD9"/>
<keyword evidence="3" id="KW-1003">Cell membrane</keyword>
<gene>
    <name evidence="13" type="ORF">D3P09_23020</name>
</gene>
<name>A0A3A6PTD9_9BACL</name>
<dbReference type="Proteomes" id="UP000267798">
    <property type="component" value="Unassembled WGS sequence"/>
</dbReference>
<dbReference type="InterPro" id="IPR003593">
    <property type="entry name" value="AAA+_ATPase"/>
</dbReference>
<accession>A0A3A6PTD9</accession>
<dbReference type="GO" id="GO:0140359">
    <property type="term" value="F:ABC-type transporter activity"/>
    <property type="evidence" value="ECO:0007669"/>
    <property type="project" value="InterPro"/>
</dbReference>
<dbReference type="Gene3D" id="3.40.50.300">
    <property type="entry name" value="P-loop containing nucleotide triphosphate hydrolases"/>
    <property type="match status" value="1"/>
</dbReference>
<dbReference type="PROSITE" id="PS50893">
    <property type="entry name" value="ABC_TRANSPORTER_2"/>
    <property type="match status" value="1"/>
</dbReference>
<comment type="subcellular location">
    <subcellularLocation>
        <location evidence="1">Cell membrane</location>
        <topology evidence="1">Multi-pass membrane protein</topology>
    </subcellularLocation>
</comment>
<dbReference type="SUPFAM" id="SSF52540">
    <property type="entry name" value="P-loop containing nucleoside triphosphate hydrolases"/>
    <property type="match status" value="1"/>
</dbReference>
<keyword evidence="4 10" id="KW-0812">Transmembrane</keyword>
<feature type="transmembrane region" description="Helical" evidence="10">
    <location>
        <begin position="70"/>
        <end position="93"/>
    </location>
</feature>
<dbReference type="InterPro" id="IPR027417">
    <property type="entry name" value="P-loop_NTPase"/>
</dbReference>
<keyword evidence="14" id="KW-1185">Reference proteome</keyword>
<keyword evidence="8 10" id="KW-1133">Transmembrane helix</keyword>
<evidence type="ECO:0000313" key="14">
    <source>
        <dbReference type="Proteomes" id="UP000267798"/>
    </source>
</evidence>
<dbReference type="GO" id="GO:0016887">
    <property type="term" value="F:ATP hydrolysis activity"/>
    <property type="evidence" value="ECO:0007669"/>
    <property type="project" value="InterPro"/>
</dbReference>
<evidence type="ECO:0000256" key="8">
    <source>
        <dbReference type="ARBA" id="ARBA00022989"/>
    </source>
</evidence>
<evidence type="ECO:0000256" key="6">
    <source>
        <dbReference type="ARBA" id="ARBA00022807"/>
    </source>
</evidence>